<dbReference type="FunFam" id="3.40.50.300:FF:000032">
    <property type="entry name" value="Export ABC transporter ATP-binding protein"/>
    <property type="match status" value="1"/>
</dbReference>
<dbReference type="Proteomes" id="UP000423396">
    <property type="component" value="Chromosome"/>
</dbReference>
<dbReference type="SUPFAM" id="SSF52540">
    <property type="entry name" value="P-loop containing nucleoside triphosphate hydrolases"/>
    <property type="match status" value="1"/>
</dbReference>
<dbReference type="InterPro" id="IPR003439">
    <property type="entry name" value="ABC_transporter-like_ATP-bd"/>
</dbReference>
<comment type="similarity">
    <text evidence="1">Belongs to the ABC transporter superfamily.</text>
</comment>
<dbReference type="GO" id="GO:0022857">
    <property type="term" value="F:transmembrane transporter activity"/>
    <property type="evidence" value="ECO:0007669"/>
    <property type="project" value="UniProtKB-ARBA"/>
</dbReference>
<dbReference type="GO" id="GO:0016887">
    <property type="term" value="F:ATP hydrolysis activity"/>
    <property type="evidence" value="ECO:0007669"/>
    <property type="project" value="InterPro"/>
</dbReference>
<keyword evidence="7" id="KW-1185">Reference proteome</keyword>
<dbReference type="PROSITE" id="PS00211">
    <property type="entry name" value="ABC_TRANSPORTER_1"/>
    <property type="match status" value="1"/>
</dbReference>
<dbReference type="InterPro" id="IPR003593">
    <property type="entry name" value="AAA+_ATPase"/>
</dbReference>
<keyword evidence="3" id="KW-0547">Nucleotide-binding</keyword>
<dbReference type="InterPro" id="IPR027417">
    <property type="entry name" value="P-loop_NTPase"/>
</dbReference>
<evidence type="ECO:0000256" key="3">
    <source>
        <dbReference type="ARBA" id="ARBA00022741"/>
    </source>
</evidence>
<dbReference type="InterPro" id="IPR017911">
    <property type="entry name" value="MacB-like_ATP-bd"/>
</dbReference>
<organism evidence="6 7">
    <name type="scientific">Stygiolobus azoricus</name>
    <dbReference type="NCBI Taxonomy" id="41675"/>
    <lineage>
        <taxon>Archaea</taxon>
        <taxon>Thermoproteota</taxon>
        <taxon>Thermoprotei</taxon>
        <taxon>Sulfolobales</taxon>
        <taxon>Sulfolobaceae</taxon>
        <taxon>Stygiolobus</taxon>
    </lineage>
</organism>
<dbReference type="OrthoDB" id="44250at2157"/>
<dbReference type="PANTHER" id="PTHR42798">
    <property type="entry name" value="LIPOPROTEIN-RELEASING SYSTEM ATP-BINDING PROTEIN LOLD"/>
    <property type="match status" value="1"/>
</dbReference>
<dbReference type="AlphaFoldDB" id="A0A650CMY2"/>
<sequence length="227" mass="25125">MPLTPVVELHNVKKVYYGKVPVVALKGVTLNIYEREIVSIQGPSGSGKTTLLTIIGTLSKPTEGEILIYGKDVTKLPDKKIAKLRNKYIGFVFQSYNLVDRLSALENIELPLIARGVPRSERRKIALDILDRLGLKDLAKKKPSEMSGGQQQRIAIARALAQNPKILLADEPTANLDTASSKVVMDTFLRANKEFGTTVIIVTHEPDIAAYGQRKIHMRDGQIEKID</sequence>
<dbReference type="KEGG" id="sazo:D1868_03480"/>
<dbReference type="RefSeq" id="WP_156005577.1">
    <property type="nucleotide sequence ID" value="NZ_CP045483.1"/>
</dbReference>
<dbReference type="SMART" id="SM00382">
    <property type="entry name" value="AAA"/>
    <property type="match status" value="1"/>
</dbReference>
<keyword evidence="2" id="KW-0813">Transport</keyword>
<dbReference type="Pfam" id="PF00005">
    <property type="entry name" value="ABC_tran"/>
    <property type="match status" value="1"/>
</dbReference>
<dbReference type="EMBL" id="CP045483">
    <property type="protein sequence ID" value="QGR19128.1"/>
    <property type="molecule type" value="Genomic_DNA"/>
</dbReference>
<dbReference type="GeneID" id="42798102"/>
<accession>A0A650CMY2</accession>
<evidence type="ECO:0000256" key="1">
    <source>
        <dbReference type="ARBA" id="ARBA00005417"/>
    </source>
</evidence>
<dbReference type="Gene3D" id="3.40.50.300">
    <property type="entry name" value="P-loop containing nucleotide triphosphate hydrolases"/>
    <property type="match status" value="1"/>
</dbReference>
<reference evidence="6 7" key="1">
    <citation type="submission" date="2019-10" db="EMBL/GenBank/DDBJ databases">
        <title>Genome Sequences from Six Type Strain Members of the Archaeal Family Sulfolobaceae: Acidianus ambivalens, Acidianus infernus, Metallosphaera prunae, Stygiolobus azoricus, Sulfolobus metallicus, and Sulfurisphaera ohwakuensis.</title>
        <authorList>
            <person name="Counts J.A."/>
            <person name="Kelly R.M."/>
        </authorList>
    </citation>
    <scope>NUCLEOTIDE SEQUENCE [LARGE SCALE GENOMIC DNA]</scope>
    <source>
        <strain evidence="6 7">FC6</strain>
    </source>
</reference>
<dbReference type="InterPro" id="IPR017871">
    <property type="entry name" value="ABC_transporter-like_CS"/>
</dbReference>
<dbReference type="CDD" id="cd03255">
    <property type="entry name" value="ABC_MJ0796_LolCDE_FtsE"/>
    <property type="match status" value="1"/>
</dbReference>
<dbReference type="GO" id="GO:0098796">
    <property type="term" value="C:membrane protein complex"/>
    <property type="evidence" value="ECO:0007669"/>
    <property type="project" value="UniProtKB-ARBA"/>
</dbReference>
<proteinExistence type="inferred from homology"/>
<keyword evidence="4 6" id="KW-0067">ATP-binding</keyword>
<evidence type="ECO:0000313" key="7">
    <source>
        <dbReference type="Proteomes" id="UP000423396"/>
    </source>
</evidence>
<feature type="domain" description="ABC transporter" evidence="5">
    <location>
        <begin position="7"/>
        <end position="226"/>
    </location>
</feature>
<evidence type="ECO:0000259" key="5">
    <source>
        <dbReference type="PROSITE" id="PS50893"/>
    </source>
</evidence>
<protein>
    <submittedName>
        <fullName evidence="6">ATP-binding cassette domain-containing protein</fullName>
    </submittedName>
</protein>
<gene>
    <name evidence="6" type="ORF">D1868_03480</name>
</gene>
<evidence type="ECO:0000313" key="6">
    <source>
        <dbReference type="EMBL" id="QGR19128.1"/>
    </source>
</evidence>
<dbReference type="PANTHER" id="PTHR42798:SF7">
    <property type="entry name" value="ALPHA-D-RIBOSE 1-METHYLPHOSPHONATE 5-TRIPHOSPHATE SYNTHASE SUBUNIT PHNL"/>
    <property type="match status" value="1"/>
</dbReference>
<evidence type="ECO:0000256" key="2">
    <source>
        <dbReference type="ARBA" id="ARBA00022448"/>
    </source>
</evidence>
<evidence type="ECO:0000256" key="4">
    <source>
        <dbReference type="ARBA" id="ARBA00022840"/>
    </source>
</evidence>
<name>A0A650CMY2_9CREN</name>
<dbReference type="GO" id="GO:0005524">
    <property type="term" value="F:ATP binding"/>
    <property type="evidence" value="ECO:0007669"/>
    <property type="project" value="UniProtKB-KW"/>
</dbReference>
<dbReference type="PROSITE" id="PS50893">
    <property type="entry name" value="ABC_TRANSPORTER_2"/>
    <property type="match status" value="1"/>
</dbReference>